<feature type="domain" description="Histidine kinase" evidence="8">
    <location>
        <begin position="334"/>
        <end position="501"/>
    </location>
</feature>
<dbReference type="SMART" id="SM00387">
    <property type="entry name" value="HATPase_c"/>
    <property type="match status" value="1"/>
</dbReference>
<dbReference type="InterPro" id="IPR005467">
    <property type="entry name" value="His_kinase_dom"/>
</dbReference>
<keyword evidence="7" id="KW-0732">Signal</keyword>
<gene>
    <name evidence="9" type="ORF">C5O25_08145</name>
</gene>
<dbReference type="GO" id="GO:0000160">
    <property type="term" value="P:phosphorelay signal transduction system"/>
    <property type="evidence" value="ECO:0007669"/>
    <property type="project" value="UniProtKB-KW"/>
</dbReference>
<dbReference type="PROSITE" id="PS50109">
    <property type="entry name" value="HIS_KIN"/>
    <property type="match status" value="1"/>
</dbReference>
<dbReference type="EC" id="2.7.13.3" evidence="2"/>
<evidence type="ECO:0000256" key="1">
    <source>
        <dbReference type="ARBA" id="ARBA00000085"/>
    </source>
</evidence>
<accession>A0A2V1IX73</accession>
<name>A0A2V1IX73_9BACT</name>
<feature type="transmembrane region" description="Helical" evidence="6">
    <location>
        <begin position="260"/>
        <end position="287"/>
    </location>
</feature>
<evidence type="ECO:0000313" key="9">
    <source>
        <dbReference type="EMBL" id="PWB07195.1"/>
    </source>
</evidence>
<dbReference type="InterPro" id="IPR003594">
    <property type="entry name" value="HATPase_dom"/>
</dbReference>
<dbReference type="SUPFAM" id="SSF48452">
    <property type="entry name" value="TPR-like"/>
    <property type="match status" value="1"/>
</dbReference>
<evidence type="ECO:0000256" key="3">
    <source>
        <dbReference type="ARBA" id="ARBA00022679"/>
    </source>
</evidence>
<dbReference type="SUPFAM" id="SSF55874">
    <property type="entry name" value="ATPase domain of HSP90 chaperone/DNA topoisomerase II/histidine kinase"/>
    <property type="match status" value="1"/>
</dbReference>
<dbReference type="RefSeq" id="WP_107036244.1">
    <property type="nucleotide sequence ID" value="NZ_CAOMZA010000005.1"/>
</dbReference>
<evidence type="ECO:0000313" key="10">
    <source>
        <dbReference type="Proteomes" id="UP000244925"/>
    </source>
</evidence>
<protein>
    <recommendedName>
        <fullName evidence="2">histidine kinase</fullName>
        <ecNumber evidence="2">2.7.13.3</ecNumber>
    </recommendedName>
</protein>
<dbReference type="Gene3D" id="3.30.565.10">
    <property type="entry name" value="Histidine kinase-like ATPase, C-terminal domain"/>
    <property type="match status" value="1"/>
</dbReference>
<evidence type="ECO:0000256" key="6">
    <source>
        <dbReference type="SAM" id="Phobius"/>
    </source>
</evidence>
<dbReference type="Pfam" id="PF02518">
    <property type="entry name" value="HATPase_c"/>
    <property type="match status" value="1"/>
</dbReference>
<dbReference type="PANTHER" id="PTHR43711">
    <property type="entry name" value="TWO-COMPONENT HISTIDINE KINASE"/>
    <property type="match status" value="1"/>
</dbReference>
<dbReference type="PANTHER" id="PTHR43711:SF26">
    <property type="entry name" value="SENSOR HISTIDINE KINASE RCSC"/>
    <property type="match status" value="1"/>
</dbReference>
<evidence type="ECO:0000259" key="8">
    <source>
        <dbReference type="PROSITE" id="PS50109"/>
    </source>
</evidence>
<dbReference type="EMBL" id="PUBV01000015">
    <property type="protein sequence ID" value="PWB07195.1"/>
    <property type="molecule type" value="Genomic_DNA"/>
</dbReference>
<dbReference type="AlphaFoldDB" id="A0A2V1IX73"/>
<keyword evidence="6" id="KW-0472">Membrane</keyword>
<dbReference type="InterPro" id="IPR004358">
    <property type="entry name" value="Sig_transdc_His_kin-like_C"/>
</dbReference>
<reference evidence="10" key="1">
    <citation type="submission" date="2018-02" db="EMBL/GenBank/DDBJ databases">
        <authorList>
            <person name="Clavel T."/>
            <person name="Strowig T."/>
        </authorList>
    </citation>
    <scope>NUCLEOTIDE SEQUENCE [LARGE SCALE GENOMIC DNA]</scope>
    <source>
        <strain evidence="10">DSM 100764</strain>
    </source>
</reference>
<proteinExistence type="predicted"/>
<evidence type="ECO:0000256" key="4">
    <source>
        <dbReference type="ARBA" id="ARBA00022777"/>
    </source>
</evidence>
<comment type="catalytic activity">
    <reaction evidence="1">
        <text>ATP + protein L-histidine = ADP + protein N-phospho-L-histidine.</text>
        <dbReference type="EC" id="2.7.13.3"/>
    </reaction>
</comment>
<keyword evidence="6" id="KW-0812">Transmembrane</keyword>
<dbReference type="InterPro" id="IPR011990">
    <property type="entry name" value="TPR-like_helical_dom_sf"/>
</dbReference>
<keyword evidence="4 9" id="KW-0418">Kinase</keyword>
<evidence type="ECO:0000256" key="5">
    <source>
        <dbReference type="ARBA" id="ARBA00023012"/>
    </source>
</evidence>
<organism evidence="9 10">
    <name type="scientific">Paramuribaculum intestinale</name>
    <dbReference type="NCBI Taxonomy" id="2094151"/>
    <lineage>
        <taxon>Bacteria</taxon>
        <taxon>Pseudomonadati</taxon>
        <taxon>Bacteroidota</taxon>
        <taxon>Bacteroidia</taxon>
        <taxon>Bacteroidales</taxon>
        <taxon>Muribaculaceae</taxon>
        <taxon>Paramuribaculum</taxon>
    </lineage>
</organism>
<dbReference type="InterPro" id="IPR036890">
    <property type="entry name" value="HATPase_C_sf"/>
</dbReference>
<keyword evidence="6" id="KW-1133">Transmembrane helix</keyword>
<evidence type="ECO:0000256" key="2">
    <source>
        <dbReference type="ARBA" id="ARBA00012438"/>
    </source>
</evidence>
<evidence type="ECO:0000256" key="7">
    <source>
        <dbReference type="SAM" id="SignalP"/>
    </source>
</evidence>
<dbReference type="GeneID" id="93425621"/>
<dbReference type="InterPro" id="IPR050736">
    <property type="entry name" value="Sensor_HK_Regulatory"/>
</dbReference>
<feature type="chain" id="PRO_5016052778" description="histidine kinase" evidence="7">
    <location>
        <begin position="21"/>
        <end position="501"/>
    </location>
</feature>
<dbReference type="Proteomes" id="UP000244925">
    <property type="component" value="Unassembled WGS sequence"/>
</dbReference>
<keyword evidence="5" id="KW-0902">Two-component regulatory system</keyword>
<keyword evidence="10" id="KW-1185">Reference proteome</keyword>
<dbReference type="PRINTS" id="PR00344">
    <property type="entry name" value="BCTRLSENSOR"/>
</dbReference>
<sequence length="501" mass="55597">MKSYLAIVAMTIICGWLPLAAQSRGDNLQREADAALEQKEYVKARYHYLKAYEAFAKEQNADKAVPAAVNVSALYHRENYYREAFETLMGAEAVLSAAETEQGKQRPGLHYPIARERHRMYMKLKNVEKAREQLARMRQWAQDEKNPETDKDLLTTEANFYYTFGQPDKGDQAINQLIALYLNDNNYDKADECYKTIIQTATRTNNARMLARSYEKYLAWSDSIGKVRAAAEYARLNADYEAAKQTIEERDSSLTAKTAIIVGLIALAALLAVALVMLGISLVRYIATTKRQKKAINTAKANNEMKSRFIANISSQMAPTLDTLPQNLPAVKALKGFAEHIQTLSDQENAIDQPLPTEEVNVADFCQEAAARVEPLLRPEVTLSVNAPKMSARINAEALAGIIDHLLSNAAEYTPAGGKITLEFKKRGPHNIQFIVTDSGPGIAPEARADLFKPFAQVRDLTGGDGLGLPICAVTAARMNGTVRLDEEYVHGARFIVELHP</sequence>
<dbReference type="GO" id="GO:0004673">
    <property type="term" value="F:protein histidine kinase activity"/>
    <property type="evidence" value="ECO:0007669"/>
    <property type="project" value="UniProtKB-EC"/>
</dbReference>
<keyword evidence="3" id="KW-0808">Transferase</keyword>
<feature type="signal peptide" evidence="7">
    <location>
        <begin position="1"/>
        <end position="20"/>
    </location>
</feature>
<comment type="caution">
    <text evidence="9">The sequence shown here is derived from an EMBL/GenBank/DDBJ whole genome shotgun (WGS) entry which is preliminary data.</text>
</comment>